<evidence type="ECO:0000256" key="6">
    <source>
        <dbReference type="ARBA" id="ARBA00023102"/>
    </source>
</evidence>
<dbReference type="InterPro" id="IPR015424">
    <property type="entry name" value="PyrdxlP-dep_Trfase"/>
</dbReference>
<dbReference type="InterPro" id="IPR004839">
    <property type="entry name" value="Aminotransferase_I/II_large"/>
</dbReference>
<feature type="modified residue" description="N6-(pyridoxal phosphate)lysine" evidence="7">
    <location>
        <position position="222"/>
    </location>
</feature>
<dbReference type="Gene3D" id="3.40.640.10">
    <property type="entry name" value="Type I PLP-dependent aspartate aminotransferase-like (Major domain)"/>
    <property type="match status" value="1"/>
</dbReference>
<proteinExistence type="inferred from homology"/>
<dbReference type="InterPro" id="IPR005861">
    <property type="entry name" value="HisP_aminotrans"/>
</dbReference>
<keyword evidence="6 7" id="KW-0368">Histidine biosynthesis</keyword>
<dbReference type="Proteomes" id="UP000234748">
    <property type="component" value="Unassembled WGS sequence"/>
</dbReference>
<evidence type="ECO:0000256" key="7">
    <source>
        <dbReference type="HAMAP-Rule" id="MF_01023"/>
    </source>
</evidence>
<comment type="cofactor">
    <cofactor evidence="1 7">
        <name>pyridoxal 5'-phosphate</name>
        <dbReference type="ChEBI" id="CHEBI:597326"/>
    </cofactor>
</comment>
<keyword evidence="7" id="KW-0028">Amino-acid biosynthesis</keyword>
<evidence type="ECO:0000256" key="2">
    <source>
        <dbReference type="ARBA" id="ARBA00011738"/>
    </source>
</evidence>
<dbReference type="PANTHER" id="PTHR43643">
    <property type="entry name" value="HISTIDINOL-PHOSPHATE AMINOTRANSFERASE 2"/>
    <property type="match status" value="1"/>
</dbReference>
<dbReference type="GO" id="GO:0030170">
    <property type="term" value="F:pyridoxal phosphate binding"/>
    <property type="evidence" value="ECO:0007669"/>
    <property type="project" value="InterPro"/>
</dbReference>
<evidence type="ECO:0000313" key="9">
    <source>
        <dbReference type="EMBL" id="PLT28338.1"/>
    </source>
</evidence>
<dbReference type="EMBL" id="PGUY01000062">
    <property type="protein sequence ID" value="PLT28338.1"/>
    <property type="molecule type" value="Genomic_DNA"/>
</dbReference>
<reference evidence="9 10" key="1">
    <citation type="submission" date="2017-11" db="EMBL/GenBank/DDBJ databases">
        <title>Comparitive Functional Genomics of Dry Heat Resistant strains isolated from the Viking Spacecraft.</title>
        <authorList>
            <person name="Seuylemezian A."/>
            <person name="Cooper K."/>
            <person name="Vaishampayan P."/>
        </authorList>
    </citation>
    <scope>NUCLEOTIDE SEQUENCE [LARGE SCALE GENOMIC DNA]</scope>
    <source>
        <strain evidence="9 10">V1-29</strain>
    </source>
</reference>
<keyword evidence="3 7" id="KW-0032">Aminotransferase</keyword>
<dbReference type="RefSeq" id="WP_101645003.1">
    <property type="nucleotide sequence ID" value="NZ_PGUY01000062.1"/>
</dbReference>
<protein>
    <recommendedName>
        <fullName evidence="7">Histidinol-phosphate aminotransferase</fullName>
        <ecNumber evidence="7">2.6.1.9</ecNumber>
    </recommendedName>
    <alternativeName>
        <fullName evidence="7">Imidazole acetol-phosphate transaminase</fullName>
    </alternativeName>
</protein>
<dbReference type="SUPFAM" id="SSF53383">
    <property type="entry name" value="PLP-dependent transferases"/>
    <property type="match status" value="1"/>
</dbReference>
<dbReference type="AlphaFoldDB" id="A0A2N5M1T8"/>
<gene>
    <name evidence="7" type="primary">hisC</name>
    <name evidence="9" type="ORF">CUU66_19160</name>
</gene>
<dbReference type="GO" id="GO:0000105">
    <property type="term" value="P:L-histidine biosynthetic process"/>
    <property type="evidence" value="ECO:0007669"/>
    <property type="project" value="UniProtKB-UniRule"/>
</dbReference>
<keyword evidence="5 7" id="KW-0663">Pyridoxal phosphate</keyword>
<dbReference type="Gene3D" id="3.90.1150.10">
    <property type="entry name" value="Aspartate Aminotransferase, domain 1"/>
    <property type="match status" value="1"/>
</dbReference>
<comment type="caution">
    <text evidence="9">The sequence shown here is derived from an EMBL/GenBank/DDBJ whole genome shotgun (WGS) entry which is preliminary data.</text>
</comment>
<evidence type="ECO:0000256" key="5">
    <source>
        <dbReference type="ARBA" id="ARBA00022898"/>
    </source>
</evidence>
<dbReference type="NCBIfam" id="TIGR01141">
    <property type="entry name" value="hisC"/>
    <property type="match status" value="1"/>
</dbReference>
<dbReference type="Pfam" id="PF00155">
    <property type="entry name" value="Aminotran_1_2"/>
    <property type="match status" value="1"/>
</dbReference>
<dbReference type="InterPro" id="IPR015421">
    <property type="entry name" value="PyrdxlP-dep_Trfase_major"/>
</dbReference>
<sequence length="363" mass="40520">MKWKEAILNLKPYQPGRSIEEVKKAYGLEQITKLASNENPFGCSEKAKDVMKNYGNSLALYPDGYATVLRSAVSEHLGVQEQELIFGNGSDEIIQVISRSLLYPGVNTVMATPTFPQYKHNAVLEGAEIREVPLVDGEHDLDSMLGAIDENTSVVWVCSPNNPTGRYVPQNVLVDFLNKVPEQVLVVLDEAYYEYVDAQDYPDTIKLLGQYKNLMVLRTFSKIYGLASYRVGYGAAHSELISRLDPAREPFNTNTIGQFAAAAALEDQEFIAYCHEMNKKGLAQFYDFCEKEGLKYYPSQGNFILIDVKGPGDEAFQFLMEKGYIVRSGNALGFPTSIRVTVGSPEQNEGVIRQLTEFLTSNK</sequence>
<comment type="subunit">
    <text evidence="2 7">Homodimer.</text>
</comment>
<evidence type="ECO:0000256" key="1">
    <source>
        <dbReference type="ARBA" id="ARBA00001933"/>
    </source>
</evidence>
<evidence type="ECO:0000259" key="8">
    <source>
        <dbReference type="Pfam" id="PF00155"/>
    </source>
</evidence>
<evidence type="ECO:0000256" key="3">
    <source>
        <dbReference type="ARBA" id="ARBA00022576"/>
    </source>
</evidence>
<keyword evidence="10" id="KW-1185">Reference proteome</keyword>
<comment type="catalytic activity">
    <reaction evidence="7">
        <text>L-histidinol phosphate + 2-oxoglutarate = 3-(imidazol-4-yl)-2-oxopropyl phosphate + L-glutamate</text>
        <dbReference type="Rhea" id="RHEA:23744"/>
        <dbReference type="ChEBI" id="CHEBI:16810"/>
        <dbReference type="ChEBI" id="CHEBI:29985"/>
        <dbReference type="ChEBI" id="CHEBI:57766"/>
        <dbReference type="ChEBI" id="CHEBI:57980"/>
        <dbReference type="EC" id="2.6.1.9"/>
    </reaction>
</comment>
<dbReference type="PANTHER" id="PTHR43643:SF3">
    <property type="entry name" value="HISTIDINOL-PHOSPHATE AMINOTRANSFERASE"/>
    <property type="match status" value="1"/>
</dbReference>
<dbReference type="CDD" id="cd00609">
    <property type="entry name" value="AAT_like"/>
    <property type="match status" value="1"/>
</dbReference>
<dbReference type="InterPro" id="IPR015422">
    <property type="entry name" value="PyrdxlP-dep_Trfase_small"/>
</dbReference>
<keyword evidence="4 7" id="KW-0808">Transferase</keyword>
<organism evidence="9 10">
    <name type="scientific">Peribacillus deserti</name>
    <dbReference type="NCBI Taxonomy" id="673318"/>
    <lineage>
        <taxon>Bacteria</taxon>
        <taxon>Bacillati</taxon>
        <taxon>Bacillota</taxon>
        <taxon>Bacilli</taxon>
        <taxon>Bacillales</taxon>
        <taxon>Bacillaceae</taxon>
        <taxon>Peribacillus</taxon>
    </lineage>
</organism>
<dbReference type="OrthoDB" id="9813612at2"/>
<evidence type="ECO:0000313" key="10">
    <source>
        <dbReference type="Proteomes" id="UP000234748"/>
    </source>
</evidence>
<dbReference type="InterPro" id="IPR050106">
    <property type="entry name" value="HistidinolP_aminotransfase"/>
</dbReference>
<comment type="similarity">
    <text evidence="7">Belongs to the class-II pyridoxal-phosphate-dependent aminotransferase family. Histidinol-phosphate aminotransferase subfamily.</text>
</comment>
<name>A0A2N5M1T8_9BACI</name>
<dbReference type="UniPathway" id="UPA00031">
    <property type="reaction ID" value="UER00012"/>
</dbReference>
<evidence type="ECO:0000256" key="4">
    <source>
        <dbReference type="ARBA" id="ARBA00022679"/>
    </source>
</evidence>
<dbReference type="EC" id="2.6.1.9" evidence="7"/>
<accession>A0A2N5M1T8</accession>
<dbReference type="HAMAP" id="MF_01023">
    <property type="entry name" value="HisC_aminotrans_2"/>
    <property type="match status" value="1"/>
</dbReference>
<dbReference type="GO" id="GO:0004400">
    <property type="term" value="F:histidinol-phosphate transaminase activity"/>
    <property type="evidence" value="ECO:0007669"/>
    <property type="project" value="UniProtKB-UniRule"/>
</dbReference>
<comment type="pathway">
    <text evidence="7">Amino-acid biosynthesis; L-histidine biosynthesis; L-histidine from 5-phospho-alpha-D-ribose 1-diphosphate: step 7/9.</text>
</comment>
<feature type="domain" description="Aminotransferase class I/classII large" evidence="8">
    <location>
        <begin position="30"/>
        <end position="354"/>
    </location>
</feature>